<dbReference type="Proteomes" id="UP000184050">
    <property type="component" value="Unassembled WGS sequence"/>
</dbReference>
<dbReference type="AlphaFoldDB" id="A0A1M6F8Q2"/>
<organism evidence="2 3">
    <name type="scientific">Tangfeifania diversioriginum</name>
    <dbReference type="NCBI Taxonomy" id="1168035"/>
    <lineage>
        <taxon>Bacteria</taxon>
        <taxon>Pseudomonadati</taxon>
        <taxon>Bacteroidota</taxon>
        <taxon>Bacteroidia</taxon>
        <taxon>Marinilabiliales</taxon>
        <taxon>Prolixibacteraceae</taxon>
        <taxon>Tangfeifania</taxon>
    </lineage>
</organism>
<accession>A0A1M6F8Q2</accession>
<keyword evidence="1" id="KW-0472">Membrane</keyword>
<keyword evidence="3" id="KW-1185">Reference proteome</keyword>
<sequence length="113" mass="13056">MFTIGIFSTHIPYIALVAFYAYFLLFGMEKASKGEIVAENATSSLYEVQVADHFDAKNTCCFYYQTTDSFAAQEKFEEFIFKRKISRKALTDNLYYRFHFIPGTSNRPPPTLC</sequence>
<keyword evidence="1" id="KW-0812">Transmembrane</keyword>
<dbReference type="OrthoDB" id="1122655at2"/>
<evidence type="ECO:0000313" key="2">
    <source>
        <dbReference type="EMBL" id="SHI94036.1"/>
    </source>
</evidence>
<name>A0A1M6F8Q2_9BACT</name>
<evidence type="ECO:0000313" key="3">
    <source>
        <dbReference type="Proteomes" id="UP000184050"/>
    </source>
</evidence>
<gene>
    <name evidence="2" type="ORF">SAMN05444280_10872</name>
</gene>
<reference evidence="2 3" key="1">
    <citation type="submission" date="2016-11" db="EMBL/GenBank/DDBJ databases">
        <authorList>
            <person name="Jaros S."/>
            <person name="Januszkiewicz K."/>
            <person name="Wedrychowicz H."/>
        </authorList>
    </citation>
    <scope>NUCLEOTIDE SEQUENCE [LARGE SCALE GENOMIC DNA]</scope>
    <source>
        <strain evidence="2 3">DSM 27063</strain>
    </source>
</reference>
<evidence type="ECO:0000256" key="1">
    <source>
        <dbReference type="SAM" id="Phobius"/>
    </source>
</evidence>
<dbReference type="STRING" id="1168035.SAMN05444280_10872"/>
<dbReference type="RefSeq" id="WP_073167756.1">
    <property type="nucleotide sequence ID" value="NZ_FQZE01000008.1"/>
</dbReference>
<protein>
    <submittedName>
        <fullName evidence="2">Uncharacterized protein</fullName>
    </submittedName>
</protein>
<keyword evidence="1" id="KW-1133">Transmembrane helix</keyword>
<feature type="transmembrane region" description="Helical" evidence="1">
    <location>
        <begin position="6"/>
        <end position="26"/>
    </location>
</feature>
<proteinExistence type="predicted"/>
<dbReference type="EMBL" id="FQZE01000008">
    <property type="protein sequence ID" value="SHI94036.1"/>
    <property type="molecule type" value="Genomic_DNA"/>
</dbReference>